<proteinExistence type="predicted"/>
<keyword evidence="1" id="KW-0175">Coiled coil</keyword>
<keyword evidence="4" id="KW-1185">Reference proteome</keyword>
<evidence type="ECO:0000256" key="2">
    <source>
        <dbReference type="SAM" id="MobiDB-lite"/>
    </source>
</evidence>
<organism evidence="3 4">
    <name type="scientific">Tetrahymena thermophila (strain SB210)</name>
    <dbReference type="NCBI Taxonomy" id="312017"/>
    <lineage>
        <taxon>Eukaryota</taxon>
        <taxon>Sar</taxon>
        <taxon>Alveolata</taxon>
        <taxon>Ciliophora</taxon>
        <taxon>Intramacronucleata</taxon>
        <taxon>Oligohymenophorea</taxon>
        <taxon>Hymenostomatida</taxon>
        <taxon>Tetrahymenina</taxon>
        <taxon>Tetrahymenidae</taxon>
        <taxon>Tetrahymena</taxon>
    </lineage>
</organism>
<name>Q24FC9_TETTS</name>
<dbReference type="EMBL" id="GG662285">
    <property type="protein sequence ID" value="EAS06529.1"/>
    <property type="molecule type" value="Genomic_DNA"/>
</dbReference>
<dbReference type="GeneID" id="7823023"/>
<sequence length="175" mass="20421">MNIKLGKKFILGQQQSSDSPSQRSFVQTNRGIKSPLHNAEQEEIPQYIQPPTDPTNSMPVRDQINKLENFLNEFESDLKQSKLDMEQIRQSFSKMEDSAKKQWDLLFEECSLKVKETGDRIYNIQQQINEMTDKQVSDVLILRGQYDENVQFAKNLNLKVNVIENDVGFKIVYKF</sequence>
<feature type="coiled-coil region" evidence="1">
    <location>
        <begin position="64"/>
        <end position="91"/>
    </location>
</feature>
<evidence type="ECO:0000256" key="1">
    <source>
        <dbReference type="SAM" id="Coils"/>
    </source>
</evidence>
<dbReference type="Proteomes" id="UP000009168">
    <property type="component" value="Unassembled WGS sequence"/>
</dbReference>
<feature type="compositionally biased region" description="Low complexity" evidence="2">
    <location>
        <begin position="13"/>
        <end position="27"/>
    </location>
</feature>
<dbReference type="HOGENOM" id="CLU_1535557_0_0_1"/>
<dbReference type="RefSeq" id="XP_001026774.1">
    <property type="nucleotide sequence ID" value="XM_001026774.3"/>
</dbReference>
<gene>
    <name evidence="3" type="ORF">TTHERM_00865340</name>
</gene>
<evidence type="ECO:0000313" key="4">
    <source>
        <dbReference type="Proteomes" id="UP000009168"/>
    </source>
</evidence>
<protein>
    <submittedName>
        <fullName evidence="3">Uncharacterized protein</fullName>
    </submittedName>
</protein>
<evidence type="ECO:0000313" key="3">
    <source>
        <dbReference type="EMBL" id="EAS06529.1"/>
    </source>
</evidence>
<feature type="region of interest" description="Disordered" evidence="2">
    <location>
        <begin position="1"/>
        <end position="56"/>
    </location>
</feature>
<dbReference type="KEGG" id="tet:TTHERM_00865340"/>
<dbReference type="AlphaFoldDB" id="Q24FC9"/>
<reference evidence="4" key="1">
    <citation type="journal article" date="2006" name="PLoS Biol.">
        <title>Macronuclear genome sequence of the ciliate Tetrahymena thermophila, a model eukaryote.</title>
        <authorList>
            <person name="Eisen J.A."/>
            <person name="Coyne R.S."/>
            <person name="Wu M."/>
            <person name="Wu D."/>
            <person name="Thiagarajan M."/>
            <person name="Wortman J.R."/>
            <person name="Badger J.H."/>
            <person name="Ren Q."/>
            <person name="Amedeo P."/>
            <person name="Jones K.M."/>
            <person name="Tallon L.J."/>
            <person name="Delcher A.L."/>
            <person name="Salzberg S.L."/>
            <person name="Silva J.C."/>
            <person name="Haas B.J."/>
            <person name="Majoros W.H."/>
            <person name="Farzad M."/>
            <person name="Carlton J.M."/>
            <person name="Smith R.K. Jr."/>
            <person name="Garg J."/>
            <person name="Pearlman R.E."/>
            <person name="Karrer K.M."/>
            <person name="Sun L."/>
            <person name="Manning G."/>
            <person name="Elde N.C."/>
            <person name="Turkewitz A.P."/>
            <person name="Asai D.J."/>
            <person name="Wilkes D.E."/>
            <person name="Wang Y."/>
            <person name="Cai H."/>
            <person name="Collins K."/>
            <person name="Stewart B.A."/>
            <person name="Lee S.R."/>
            <person name="Wilamowska K."/>
            <person name="Weinberg Z."/>
            <person name="Ruzzo W.L."/>
            <person name="Wloga D."/>
            <person name="Gaertig J."/>
            <person name="Frankel J."/>
            <person name="Tsao C.-C."/>
            <person name="Gorovsky M.A."/>
            <person name="Keeling P.J."/>
            <person name="Waller R.F."/>
            <person name="Patron N.J."/>
            <person name="Cherry J.M."/>
            <person name="Stover N.A."/>
            <person name="Krieger C.J."/>
            <person name="del Toro C."/>
            <person name="Ryder H.F."/>
            <person name="Williamson S.C."/>
            <person name="Barbeau R.A."/>
            <person name="Hamilton E.P."/>
            <person name="Orias E."/>
        </authorList>
    </citation>
    <scope>NUCLEOTIDE SEQUENCE [LARGE SCALE GENOMIC DNA]</scope>
    <source>
        <strain evidence="4">SB210</strain>
    </source>
</reference>
<dbReference type="InParanoid" id="Q24FC9"/>
<accession>Q24FC9</accession>